<dbReference type="PANTHER" id="PTHR30472">
    <property type="entry name" value="FERRIC ENTEROBACTIN TRANSPORT SYSTEM PERMEASE PROTEIN"/>
    <property type="match status" value="1"/>
</dbReference>
<gene>
    <name evidence="9" type="ORF">FE782_10330</name>
</gene>
<dbReference type="EMBL" id="VCIW01000005">
    <property type="protein sequence ID" value="TLS52361.1"/>
    <property type="molecule type" value="Genomic_DNA"/>
</dbReference>
<keyword evidence="7 8" id="KW-0472">Membrane</keyword>
<evidence type="ECO:0000313" key="9">
    <source>
        <dbReference type="EMBL" id="TLS52361.1"/>
    </source>
</evidence>
<dbReference type="Proteomes" id="UP000309676">
    <property type="component" value="Unassembled WGS sequence"/>
</dbReference>
<evidence type="ECO:0000313" key="10">
    <source>
        <dbReference type="Proteomes" id="UP000309676"/>
    </source>
</evidence>
<comment type="caution">
    <text evidence="9">The sequence shown here is derived from an EMBL/GenBank/DDBJ whole genome shotgun (WGS) entry which is preliminary data.</text>
</comment>
<feature type="transmembrane region" description="Helical" evidence="8">
    <location>
        <begin position="308"/>
        <end position="327"/>
    </location>
</feature>
<evidence type="ECO:0000256" key="7">
    <source>
        <dbReference type="ARBA" id="ARBA00023136"/>
    </source>
</evidence>
<evidence type="ECO:0000256" key="4">
    <source>
        <dbReference type="ARBA" id="ARBA00022475"/>
    </source>
</evidence>
<dbReference type="GO" id="GO:0022857">
    <property type="term" value="F:transmembrane transporter activity"/>
    <property type="evidence" value="ECO:0007669"/>
    <property type="project" value="InterPro"/>
</dbReference>
<keyword evidence="6 8" id="KW-1133">Transmembrane helix</keyword>
<keyword evidence="10" id="KW-1185">Reference proteome</keyword>
<evidence type="ECO:0000256" key="3">
    <source>
        <dbReference type="ARBA" id="ARBA00022448"/>
    </source>
</evidence>
<dbReference type="Pfam" id="PF01032">
    <property type="entry name" value="FecCD"/>
    <property type="match status" value="1"/>
</dbReference>
<dbReference type="GO" id="GO:0005886">
    <property type="term" value="C:plasma membrane"/>
    <property type="evidence" value="ECO:0007669"/>
    <property type="project" value="UniProtKB-SubCell"/>
</dbReference>
<keyword evidence="4" id="KW-1003">Cell membrane</keyword>
<feature type="transmembrane region" description="Helical" evidence="8">
    <location>
        <begin position="279"/>
        <end position="302"/>
    </location>
</feature>
<dbReference type="CDD" id="cd06550">
    <property type="entry name" value="TM_ABC_iron-siderophores_like"/>
    <property type="match status" value="1"/>
</dbReference>
<evidence type="ECO:0000256" key="5">
    <source>
        <dbReference type="ARBA" id="ARBA00022692"/>
    </source>
</evidence>
<reference evidence="9 10" key="1">
    <citation type="submission" date="2019-05" db="EMBL/GenBank/DDBJ databases">
        <authorList>
            <person name="Narsing Rao M.P."/>
            <person name="Li W.J."/>
        </authorList>
    </citation>
    <scope>NUCLEOTIDE SEQUENCE [LARGE SCALE GENOMIC DNA]</scope>
    <source>
        <strain evidence="9 10">SYSU_K30003</strain>
    </source>
</reference>
<keyword evidence="3" id="KW-0813">Transport</keyword>
<protein>
    <submittedName>
        <fullName evidence="9">Iron ABC transporter permease</fullName>
    </submittedName>
</protein>
<feature type="transmembrane region" description="Helical" evidence="8">
    <location>
        <begin position="198"/>
        <end position="218"/>
    </location>
</feature>
<feature type="transmembrane region" description="Helical" evidence="8">
    <location>
        <begin position="94"/>
        <end position="115"/>
    </location>
</feature>
<proteinExistence type="inferred from homology"/>
<evidence type="ECO:0000256" key="8">
    <source>
        <dbReference type="SAM" id="Phobius"/>
    </source>
</evidence>
<feature type="transmembrane region" description="Helical" evidence="8">
    <location>
        <begin position="146"/>
        <end position="169"/>
    </location>
</feature>
<comment type="subcellular location">
    <subcellularLocation>
        <location evidence="1">Cell membrane</location>
        <topology evidence="1">Multi-pass membrane protein</topology>
    </subcellularLocation>
</comment>
<organism evidence="9 10">
    <name type="scientific">Paenibacillus antri</name>
    <dbReference type="NCBI Taxonomy" id="2582848"/>
    <lineage>
        <taxon>Bacteria</taxon>
        <taxon>Bacillati</taxon>
        <taxon>Bacillota</taxon>
        <taxon>Bacilli</taxon>
        <taxon>Bacillales</taxon>
        <taxon>Paenibacillaceae</taxon>
        <taxon>Paenibacillus</taxon>
    </lineage>
</organism>
<evidence type="ECO:0000256" key="1">
    <source>
        <dbReference type="ARBA" id="ARBA00004651"/>
    </source>
</evidence>
<dbReference type="InterPro" id="IPR037294">
    <property type="entry name" value="ABC_BtuC-like"/>
</dbReference>
<comment type="similarity">
    <text evidence="2">Belongs to the binding-protein-dependent transport system permease family. FecCD subfamily.</text>
</comment>
<dbReference type="RefSeq" id="WP_138194017.1">
    <property type="nucleotide sequence ID" value="NZ_VCIW01000005.1"/>
</dbReference>
<evidence type="ECO:0000256" key="2">
    <source>
        <dbReference type="ARBA" id="ARBA00007935"/>
    </source>
</evidence>
<evidence type="ECO:0000256" key="6">
    <source>
        <dbReference type="ARBA" id="ARBA00022989"/>
    </source>
</evidence>
<dbReference type="InterPro" id="IPR000522">
    <property type="entry name" value="ABC_transptr_permease_BtuC"/>
</dbReference>
<sequence>MELRVLRSVLLTILLILVVLASSAAQVALGTPNLTWGELLGIVFRSEGEPLARTIVLEMRLPRAVLGVFIGAMLGAAGTLVQGAMNNRLAGPELLGVSSGASLAMGAIAVLQLPVSWHAQPLFALAGGLAGGACVLLAARGSRGAVSMLLVGMSVSAILNGTLILLIALGTSNDVNLLYLYLLGSLANRSWDHVERTLPWFAAMAPMAFLYLRTLNVMQLGDDVAAGLGVNVERSRHAILALCTGLVGVTVAQCGPIGFISLLAPHLARSMLGTNDARIALPFSMLCGGALLVSADAAARLLLYPAEIPVGVWTTLLGGSCFLILMVRRQGGVPNG</sequence>
<dbReference type="GO" id="GO:0033214">
    <property type="term" value="P:siderophore-iron import into cell"/>
    <property type="evidence" value="ECO:0007669"/>
    <property type="project" value="TreeGrafter"/>
</dbReference>
<feature type="transmembrane region" description="Helical" evidence="8">
    <location>
        <begin position="64"/>
        <end position="82"/>
    </location>
</feature>
<dbReference type="SUPFAM" id="SSF81345">
    <property type="entry name" value="ABC transporter involved in vitamin B12 uptake, BtuC"/>
    <property type="match status" value="1"/>
</dbReference>
<keyword evidence="5 8" id="KW-0812">Transmembrane</keyword>
<dbReference type="Gene3D" id="1.10.3470.10">
    <property type="entry name" value="ABC transporter involved in vitamin B12 uptake, BtuC"/>
    <property type="match status" value="1"/>
</dbReference>
<name>A0A5R9G9E6_9BACL</name>
<feature type="transmembrane region" description="Helical" evidence="8">
    <location>
        <begin position="121"/>
        <end position="139"/>
    </location>
</feature>
<feature type="transmembrane region" description="Helical" evidence="8">
    <location>
        <begin position="238"/>
        <end position="267"/>
    </location>
</feature>
<dbReference type="PANTHER" id="PTHR30472:SF25">
    <property type="entry name" value="ABC TRANSPORTER PERMEASE PROTEIN MJ0876-RELATED"/>
    <property type="match status" value="1"/>
</dbReference>
<dbReference type="OrthoDB" id="2574111at2"/>
<dbReference type="AlphaFoldDB" id="A0A5R9G9E6"/>
<accession>A0A5R9G9E6</accession>